<evidence type="ECO:0000313" key="2">
    <source>
        <dbReference type="EMBL" id="CAF4958958.1"/>
    </source>
</evidence>
<comment type="caution">
    <text evidence="1">The sequence shown here is derived from an EMBL/GenBank/DDBJ whole genome shotgun (WGS) entry which is preliminary data.</text>
</comment>
<accession>A0A821VC89</accession>
<evidence type="ECO:0000313" key="1">
    <source>
        <dbReference type="EMBL" id="CAF4904916.1"/>
    </source>
</evidence>
<sequence length="42" mass="4931">MFGICQMKMSLKDNLSINDDKNACKRCVDDFTRRKHIAEKLL</sequence>
<evidence type="ECO:0000313" key="3">
    <source>
        <dbReference type="Proteomes" id="UP000663873"/>
    </source>
</evidence>
<dbReference type="EMBL" id="CAJOBP010094853">
    <property type="protein sequence ID" value="CAF4958958.1"/>
    <property type="molecule type" value="Genomic_DNA"/>
</dbReference>
<dbReference type="AlphaFoldDB" id="A0A821VC89"/>
<reference evidence="1" key="1">
    <citation type="submission" date="2021-02" db="EMBL/GenBank/DDBJ databases">
        <authorList>
            <person name="Nowell W R."/>
        </authorList>
    </citation>
    <scope>NUCLEOTIDE SEQUENCE</scope>
</reference>
<name>A0A821VC89_9BILA</name>
<dbReference type="Proteomes" id="UP000663873">
    <property type="component" value="Unassembled WGS sequence"/>
</dbReference>
<feature type="non-terminal residue" evidence="1">
    <location>
        <position position="1"/>
    </location>
</feature>
<keyword evidence="3" id="KW-1185">Reference proteome</keyword>
<protein>
    <submittedName>
        <fullName evidence="1">Uncharacterized protein</fullName>
    </submittedName>
</protein>
<gene>
    <name evidence="1" type="ORF">UJA718_LOCUS45696</name>
    <name evidence="2" type="ORF">UJA718_LOCUS48133</name>
</gene>
<proteinExistence type="predicted"/>
<organism evidence="1 3">
    <name type="scientific">Rotaria socialis</name>
    <dbReference type="NCBI Taxonomy" id="392032"/>
    <lineage>
        <taxon>Eukaryota</taxon>
        <taxon>Metazoa</taxon>
        <taxon>Spiralia</taxon>
        <taxon>Gnathifera</taxon>
        <taxon>Rotifera</taxon>
        <taxon>Eurotatoria</taxon>
        <taxon>Bdelloidea</taxon>
        <taxon>Philodinida</taxon>
        <taxon>Philodinidae</taxon>
        <taxon>Rotaria</taxon>
    </lineage>
</organism>
<dbReference type="EMBL" id="CAJOBP010077944">
    <property type="protein sequence ID" value="CAF4904916.1"/>
    <property type="molecule type" value="Genomic_DNA"/>
</dbReference>